<evidence type="ECO:0000259" key="7">
    <source>
        <dbReference type="Pfam" id="PF00156"/>
    </source>
</evidence>
<evidence type="ECO:0000256" key="3">
    <source>
        <dbReference type="ARBA" id="ARBA00022741"/>
    </source>
</evidence>
<evidence type="ECO:0000256" key="4">
    <source>
        <dbReference type="ARBA" id="ARBA00022777"/>
    </source>
</evidence>
<organism evidence="8">
    <name type="scientific">mine drainage metagenome</name>
    <dbReference type="NCBI Taxonomy" id="410659"/>
    <lineage>
        <taxon>unclassified sequences</taxon>
        <taxon>metagenomes</taxon>
        <taxon>ecological metagenomes</taxon>
    </lineage>
</organism>
<dbReference type="GO" id="GO:0002189">
    <property type="term" value="C:ribose phosphate diphosphokinase complex"/>
    <property type="evidence" value="ECO:0007669"/>
    <property type="project" value="TreeGrafter"/>
</dbReference>
<evidence type="ECO:0000256" key="6">
    <source>
        <dbReference type="ARBA" id="ARBA00049535"/>
    </source>
</evidence>
<dbReference type="GO" id="GO:0005737">
    <property type="term" value="C:cytoplasm"/>
    <property type="evidence" value="ECO:0007669"/>
    <property type="project" value="TreeGrafter"/>
</dbReference>
<protein>
    <recommendedName>
        <fullName evidence="1">ribose-phosphate diphosphokinase</fullName>
        <ecNumber evidence="1">2.7.6.1</ecNumber>
    </recommendedName>
</protein>
<dbReference type="SUPFAM" id="SSF53271">
    <property type="entry name" value="PRTase-like"/>
    <property type="match status" value="1"/>
</dbReference>
<dbReference type="CDD" id="cd06223">
    <property type="entry name" value="PRTases_typeI"/>
    <property type="match status" value="1"/>
</dbReference>
<dbReference type="Gene3D" id="3.40.50.2020">
    <property type="match status" value="2"/>
</dbReference>
<dbReference type="GO" id="GO:0016301">
    <property type="term" value="F:kinase activity"/>
    <property type="evidence" value="ECO:0007669"/>
    <property type="project" value="UniProtKB-KW"/>
</dbReference>
<comment type="catalytic activity">
    <reaction evidence="6">
        <text>D-ribose 5-phosphate + ATP = 5-phospho-alpha-D-ribose 1-diphosphate + AMP + H(+)</text>
        <dbReference type="Rhea" id="RHEA:15609"/>
        <dbReference type="ChEBI" id="CHEBI:15378"/>
        <dbReference type="ChEBI" id="CHEBI:30616"/>
        <dbReference type="ChEBI" id="CHEBI:58017"/>
        <dbReference type="ChEBI" id="CHEBI:78346"/>
        <dbReference type="ChEBI" id="CHEBI:456215"/>
        <dbReference type="EC" id="2.7.6.1"/>
    </reaction>
</comment>
<dbReference type="AlphaFoldDB" id="T0ZQ79"/>
<dbReference type="PANTHER" id="PTHR10210:SF32">
    <property type="entry name" value="RIBOSE-PHOSPHATE PYROPHOSPHOKINASE 2"/>
    <property type="match status" value="1"/>
</dbReference>
<evidence type="ECO:0000313" key="8">
    <source>
        <dbReference type="EMBL" id="EQD50466.1"/>
    </source>
</evidence>
<dbReference type="InterPro" id="IPR029057">
    <property type="entry name" value="PRTase-like"/>
</dbReference>
<name>T0ZQ79_9ZZZZ</name>
<dbReference type="Pfam" id="PF00156">
    <property type="entry name" value="Pribosyltran"/>
    <property type="match status" value="1"/>
</dbReference>
<dbReference type="InterPro" id="IPR005946">
    <property type="entry name" value="Rib-P_diPkinase"/>
</dbReference>
<dbReference type="GO" id="GO:0005524">
    <property type="term" value="F:ATP binding"/>
    <property type="evidence" value="ECO:0007669"/>
    <property type="project" value="UniProtKB-KW"/>
</dbReference>
<dbReference type="EC" id="2.7.6.1" evidence="1"/>
<evidence type="ECO:0000256" key="1">
    <source>
        <dbReference type="ARBA" id="ARBA00013247"/>
    </source>
</evidence>
<keyword evidence="5" id="KW-0067">ATP-binding</keyword>
<evidence type="ECO:0000256" key="2">
    <source>
        <dbReference type="ARBA" id="ARBA00022679"/>
    </source>
</evidence>
<comment type="caution">
    <text evidence="8">The sequence shown here is derived from an EMBL/GenBank/DDBJ whole genome shotgun (WGS) entry which is preliminary data.</text>
</comment>
<dbReference type="GO" id="GO:0006015">
    <property type="term" value="P:5-phosphoribose 1-diphosphate biosynthetic process"/>
    <property type="evidence" value="ECO:0007669"/>
    <property type="project" value="TreeGrafter"/>
</dbReference>
<dbReference type="PANTHER" id="PTHR10210">
    <property type="entry name" value="RIBOSE-PHOSPHATE DIPHOSPHOKINASE FAMILY MEMBER"/>
    <property type="match status" value="1"/>
</dbReference>
<reference evidence="8" key="2">
    <citation type="journal article" date="2014" name="ISME J.">
        <title>Microbial stratification in low pH oxic and suboxic macroscopic growths along an acid mine drainage.</title>
        <authorList>
            <person name="Mendez-Garcia C."/>
            <person name="Mesa V."/>
            <person name="Sprenger R.R."/>
            <person name="Richter M."/>
            <person name="Diez M.S."/>
            <person name="Solano J."/>
            <person name="Bargiela R."/>
            <person name="Golyshina O.V."/>
            <person name="Manteca A."/>
            <person name="Ramos J.L."/>
            <person name="Gallego J.R."/>
            <person name="Llorente I."/>
            <person name="Martins Dos Santos V.A."/>
            <person name="Jensen O.N."/>
            <person name="Pelaez A.I."/>
            <person name="Sanchez J."/>
            <person name="Ferrer M."/>
        </authorList>
    </citation>
    <scope>NUCLEOTIDE SEQUENCE</scope>
</reference>
<dbReference type="EMBL" id="AUZY01007273">
    <property type="protein sequence ID" value="EQD50466.1"/>
    <property type="molecule type" value="Genomic_DNA"/>
</dbReference>
<dbReference type="NCBIfam" id="TIGR01251">
    <property type="entry name" value="ribP_PPkin"/>
    <property type="match status" value="1"/>
</dbReference>
<evidence type="ECO:0000256" key="5">
    <source>
        <dbReference type="ARBA" id="ARBA00022840"/>
    </source>
</evidence>
<reference evidence="8" key="1">
    <citation type="submission" date="2013-08" db="EMBL/GenBank/DDBJ databases">
        <authorList>
            <person name="Mendez C."/>
            <person name="Richter M."/>
            <person name="Ferrer M."/>
            <person name="Sanchez J."/>
        </authorList>
    </citation>
    <scope>NUCLEOTIDE SEQUENCE</scope>
</reference>
<dbReference type="GO" id="GO:0006164">
    <property type="term" value="P:purine nucleotide biosynthetic process"/>
    <property type="evidence" value="ECO:0007669"/>
    <property type="project" value="TreeGrafter"/>
</dbReference>
<gene>
    <name evidence="8" type="ORF">B1B_11231</name>
</gene>
<sequence>ARQHTRYNIGEPISSKVIVDTLAPYVDSMYCVDIHDEETLEYSSKPFHNIRITESIFNHYKDKDISYVVSPDNGGYERAKNVAKLLGALPIHLDKKRENDSTVKVVMNDIVDIYGRNVLLLDDVISTGGTILQALEVLKRRKVSSTYVCAIHGVFANNADEPISFSCSGLSVTNTIDTKYSDIDVSDEIVKNIREMVK</sequence>
<dbReference type="InterPro" id="IPR000836">
    <property type="entry name" value="PRTase_dom"/>
</dbReference>
<dbReference type="GO" id="GO:0004749">
    <property type="term" value="F:ribose phosphate diphosphokinase activity"/>
    <property type="evidence" value="ECO:0007669"/>
    <property type="project" value="UniProtKB-EC"/>
</dbReference>
<keyword evidence="3" id="KW-0547">Nucleotide-binding</keyword>
<feature type="domain" description="Phosphoribosyltransferase" evidence="7">
    <location>
        <begin position="49"/>
        <end position="152"/>
    </location>
</feature>
<feature type="non-terminal residue" evidence="8">
    <location>
        <position position="1"/>
    </location>
</feature>
<keyword evidence="2" id="KW-0808">Transferase</keyword>
<dbReference type="GO" id="GO:0000287">
    <property type="term" value="F:magnesium ion binding"/>
    <property type="evidence" value="ECO:0007669"/>
    <property type="project" value="InterPro"/>
</dbReference>
<keyword evidence="4 8" id="KW-0418">Kinase</keyword>
<accession>T0ZQ79</accession>
<proteinExistence type="predicted"/>